<evidence type="ECO:0000313" key="3">
    <source>
        <dbReference type="Proteomes" id="UP000193061"/>
    </source>
</evidence>
<accession>A0A1X6YYT2</accession>
<keyword evidence="1" id="KW-0732">Signal</keyword>
<evidence type="ECO:0000256" key="1">
    <source>
        <dbReference type="SAM" id="SignalP"/>
    </source>
</evidence>
<reference evidence="2 3" key="1">
    <citation type="submission" date="2017-03" db="EMBL/GenBank/DDBJ databases">
        <authorList>
            <person name="Afonso C.L."/>
            <person name="Miller P.J."/>
            <person name="Scott M.A."/>
            <person name="Spackman E."/>
            <person name="Goraichik I."/>
            <person name="Dimitrov K.M."/>
            <person name="Suarez D.L."/>
            <person name="Swayne D.E."/>
        </authorList>
    </citation>
    <scope>NUCLEOTIDE SEQUENCE [LARGE SCALE GENOMIC DNA]</scope>
    <source>
        <strain evidence="2 3">CECT 7450</strain>
    </source>
</reference>
<gene>
    <name evidence="2" type="ORF">ROA7450_01610</name>
</gene>
<name>A0A1X6YYT2_9RHOB</name>
<feature type="signal peptide" evidence="1">
    <location>
        <begin position="1"/>
        <end position="28"/>
    </location>
</feature>
<evidence type="ECO:0000313" key="2">
    <source>
        <dbReference type="EMBL" id="SLN34837.1"/>
    </source>
</evidence>
<protein>
    <recommendedName>
        <fullName evidence="4">YARHG domain-containing protein</fullName>
    </recommendedName>
</protein>
<dbReference type="AlphaFoldDB" id="A0A1X6YYT2"/>
<dbReference type="Proteomes" id="UP000193061">
    <property type="component" value="Unassembled WGS sequence"/>
</dbReference>
<evidence type="ECO:0008006" key="4">
    <source>
        <dbReference type="Google" id="ProtNLM"/>
    </source>
</evidence>
<feature type="chain" id="PRO_5012281708" description="YARHG domain-containing protein" evidence="1">
    <location>
        <begin position="29"/>
        <end position="324"/>
    </location>
</feature>
<proteinExistence type="predicted"/>
<sequence>MLWNVFRRLTRVLQVTVAGMSYALPASAQEVDCSTLDQLTCIGSTQCMLTAKSECIAPWDRCQIGFAQAILNTSGTQIDRLQSQKTVAQCHSQTGCAYVPAGECFCPPDVLCVCGGGEPPNCLPSTETQFSPPIGEYIVVDARVASDVASTLDGKDLSDIIGTSFVFARDGISTADLECDEWAIRETDSPENMDDPLLADVMIGPIDGDQSDGDKRLLRSWGYACEGEEFIDLLQVDDRVAVVPWVNSSLTLILERQLTRAQVEHIQAVLKDVKFLDQTPSRILDEATLEAISFWAEYRNEAKATYRFKRTAITKNLFDGLGVF</sequence>
<keyword evidence="3" id="KW-1185">Reference proteome</keyword>
<organism evidence="2 3">
    <name type="scientific">Roseovarius albus</name>
    <dbReference type="NCBI Taxonomy" id="1247867"/>
    <lineage>
        <taxon>Bacteria</taxon>
        <taxon>Pseudomonadati</taxon>
        <taxon>Pseudomonadota</taxon>
        <taxon>Alphaproteobacteria</taxon>
        <taxon>Rhodobacterales</taxon>
        <taxon>Roseobacteraceae</taxon>
        <taxon>Roseovarius</taxon>
    </lineage>
</organism>
<dbReference type="EMBL" id="FWFX01000004">
    <property type="protein sequence ID" value="SLN34837.1"/>
    <property type="molecule type" value="Genomic_DNA"/>
</dbReference>